<evidence type="ECO:0000256" key="3">
    <source>
        <dbReference type="ARBA" id="ARBA00022764"/>
    </source>
</evidence>
<evidence type="ECO:0000259" key="6">
    <source>
        <dbReference type="Pfam" id="PF16889"/>
    </source>
</evidence>
<dbReference type="PANTHER" id="PTHR39210:SF1">
    <property type="entry name" value="HEPARIN-SULFATE LYASE"/>
    <property type="match status" value="1"/>
</dbReference>
<evidence type="ECO:0000256" key="1">
    <source>
        <dbReference type="ARBA" id="ARBA00004418"/>
    </source>
</evidence>
<gene>
    <name evidence="7" type="ORF">LZG35_03415</name>
</gene>
<dbReference type="Gene3D" id="2.70.98.70">
    <property type="match status" value="1"/>
</dbReference>
<evidence type="ECO:0000256" key="4">
    <source>
        <dbReference type="ARBA" id="ARBA00023239"/>
    </source>
</evidence>
<name>A0A9Q3ZF85_9GAMM</name>
<dbReference type="InterPro" id="IPR008929">
    <property type="entry name" value="Chondroitin_lyas"/>
</dbReference>
<dbReference type="Pfam" id="PF07940">
    <property type="entry name" value="Hepar_II_III_C"/>
    <property type="match status" value="1"/>
</dbReference>
<feature type="domain" description="Heparinase II/III-like C-terminal" evidence="5">
    <location>
        <begin position="392"/>
        <end position="549"/>
    </location>
</feature>
<evidence type="ECO:0000256" key="2">
    <source>
        <dbReference type="ARBA" id="ARBA00022729"/>
    </source>
</evidence>
<dbReference type="RefSeq" id="WP_233924955.1">
    <property type="nucleotide sequence ID" value="NZ_JAJVKT010000003.1"/>
</dbReference>
<comment type="subcellular location">
    <subcellularLocation>
        <location evidence="1">Periplasm</location>
    </subcellularLocation>
</comment>
<dbReference type="SUPFAM" id="SSF48230">
    <property type="entry name" value="Chondroitin AC/alginate lyase"/>
    <property type="match status" value="1"/>
</dbReference>
<dbReference type="Gene3D" id="1.50.10.100">
    <property type="entry name" value="Chondroitin AC/alginate lyase"/>
    <property type="match status" value="1"/>
</dbReference>
<reference evidence="7" key="1">
    <citation type="submission" date="2022-01" db="EMBL/GenBank/DDBJ databases">
        <authorList>
            <person name="Karlyshev A.V."/>
            <person name="Jaspars M."/>
        </authorList>
    </citation>
    <scope>NUCLEOTIDE SEQUENCE</scope>
    <source>
        <strain evidence="7">AGSA3-2</strain>
    </source>
</reference>
<dbReference type="Pfam" id="PF16889">
    <property type="entry name" value="Hepar_II_III_N"/>
    <property type="match status" value="1"/>
</dbReference>
<protein>
    <submittedName>
        <fullName evidence="7">Heparinase II/III family protein</fullName>
    </submittedName>
</protein>
<comment type="caution">
    <text evidence="7">The sequence shown here is derived from an EMBL/GenBank/DDBJ whole genome shotgun (WGS) entry which is preliminary data.</text>
</comment>
<evidence type="ECO:0000313" key="8">
    <source>
        <dbReference type="Proteomes" id="UP001107961"/>
    </source>
</evidence>
<dbReference type="GO" id="GO:0016829">
    <property type="term" value="F:lyase activity"/>
    <property type="evidence" value="ECO:0007669"/>
    <property type="project" value="UniProtKB-KW"/>
</dbReference>
<dbReference type="GO" id="GO:0042597">
    <property type="term" value="C:periplasmic space"/>
    <property type="evidence" value="ECO:0007669"/>
    <property type="project" value="UniProtKB-SubCell"/>
</dbReference>
<dbReference type="InterPro" id="IPR031680">
    <property type="entry name" value="Hepar_II_III_N"/>
</dbReference>
<dbReference type="InterPro" id="IPR012480">
    <property type="entry name" value="Hepar_II_III_C"/>
</dbReference>
<proteinExistence type="predicted"/>
<dbReference type="PANTHER" id="PTHR39210">
    <property type="entry name" value="HEPARIN-SULFATE LYASE"/>
    <property type="match status" value="1"/>
</dbReference>
<accession>A0A9Q3ZF85</accession>
<keyword evidence="3" id="KW-0574">Periplasm</keyword>
<keyword evidence="4" id="KW-0456">Lyase</keyword>
<feature type="domain" description="Heparin-sulfate lyase N-terminal" evidence="6">
    <location>
        <begin position="126"/>
        <end position="324"/>
    </location>
</feature>
<evidence type="ECO:0000313" key="7">
    <source>
        <dbReference type="EMBL" id="MCE7507674.1"/>
    </source>
</evidence>
<dbReference type="EMBL" id="JAJVKT010000003">
    <property type="protein sequence ID" value="MCE7507674.1"/>
    <property type="molecule type" value="Genomic_DNA"/>
</dbReference>
<evidence type="ECO:0000259" key="5">
    <source>
        <dbReference type="Pfam" id="PF07940"/>
    </source>
</evidence>
<dbReference type="Proteomes" id="UP001107961">
    <property type="component" value="Unassembled WGS sequence"/>
</dbReference>
<keyword evidence="8" id="KW-1185">Reference proteome</keyword>
<dbReference type="AlphaFoldDB" id="A0A9Q3ZF85"/>
<keyword evidence="2" id="KW-0732">Signal</keyword>
<sequence length="617" mass="69549">MNPFALKITTAWNLGVVNIGRALFYRLGLRFGWNPVKKIAADQPATPFFLPVSSRQMASDLPVPDFDIAGLSAFGLPAEYDLSNGVPDWHRSIITGGIAPRLPWWQIPDFVDGLGDIKGVWEASRFDWVLIFARQVAAGDDDALNNLNAWLQNWCEQNPPYIGANWKCGQEASIRVMHLAMAAHLLGQVLKPTSGLVDLLRAHLKRIAPTIQYAIAQDNNHGTSEAAALFIGGSWLETLFEEDIDARRWRAMGRKWLENRARRLIEKDGSFSQYSLNYHRVMLDSYSMAEIWRRTLNLPAFSNELIDKLTAATAWLGNMVSPDGGDAPNLGANDGARLLPLADTNYRDVRPSVQLASVLFANVRAYSTPGEYDTPLHWLKVPLPDESVSYAESHQYDHGGYIVMRRSKAMALLRYPRFRFRPGQSDLLHVDFWRGGLNLLRDGGSYSYNCDEPWQSYFPGSAAHNSVQFDRRDAMPRLSRFLFGAWPKTEKVLPLKESAEDIRAGAGYRDWKGASHYRMLTLTDSVLTVIDEIHGFEESAVLRWRLAPGEWHWEGDGTNGGYLEGHGCRLRITASQPLFRCELVEGWESRYYSQKTPLPVLEVEVAKAGKMITELSF</sequence>
<organism evidence="7 8">
    <name type="scientific">Alloalcanivorax xenomutans</name>
    <dbReference type="NCBI Taxonomy" id="1094342"/>
    <lineage>
        <taxon>Bacteria</taxon>
        <taxon>Pseudomonadati</taxon>
        <taxon>Pseudomonadota</taxon>
        <taxon>Gammaproteobacteria</taxon>
        <taxon>Oceanospirillales</taxon>
        <taxon>Alcanivoracaceae</taxon>
        <taxon>Alloalcanivorax</taxon>
    </lineage>
</organism>